<dbReference type="EMBL" id="BGPR01008193">
    <property type="protein sequence ID" value="GBN32154.1"/>
    <property type="molecule type" value="Genomic_DNA"/>
</dbReference>
<reference evidence="2 3" key="1">
    <citation type="journal article" date="2019" name="Sci. Rep.">
        <title>Orb-weaving spider Araneus ventricosus genome elucidates the spidroin gene catalogue.</title>
        <authorList>
            <person name="Kono N."/>
            <person name="Nakamura H."/>
            <person name="Ohtoshi R."/>
            <person name="Moran D.A.P."/>
            <person name="Shinohara A."/>
            <person name="Yoshida Y."/>
            <person name="Fujiwara M."/>
            <person name="Mori M."/>
            <person name="Tomita M."/>
            <person name="Arakawa K."/>
        </authorList>
    </citation>
    <scope>NUCLEOTIDE SEQUENCE [LARGE SCALE GENOMIC DNA]</scope>
</reference>
<dbReference type="Proteomes" id="UP000499080">
    <property type="component" value="Unassembled WGS sequence"/>
</dbReference>
<feature type="region of interest" description="Disordered" evidence="1">
    <location>
        <begin position="1"/>
        <end position="20"/>
    </location>
</feature>
<evidence type="ECO:0000313" key="3">
    <source>
        <dbReference type="Proteomes" id="UP000499080"/>
    </source>
</evidence>
<feature type="non-terminal residue" evidence="2">
    <location>
        <position position="1"/>
    </location>
</feature>
<gene>
    <name evidence="2" type="ORF">AVEN_136393_1</name>
</gene>
<accession>A0A4Y2N0J1</accession>
<keyword evidence="3" id="KW-1185">Reference proteome</keyword>
<dbReference type="AlphaFoldDB" id="A0A4Y2N0J1"/>
<proteinExistence type="predicted"/>
<comment type="caution">
    <text evidence="2">The sequence shown here is derived from an EMBL/GenBank/DDBJ whole genome shotgun (WGS) entry which is preliminary data.</text>
</comment>
<name>A0A4Y2N0J1_ARAVE</name>
<protein>
    <submittedName>
        <fullName evidence="2">Uncharacterized protein</fullName>
    </submittedName>
</protein>
<evidence type="ECO:0000256" key="1">
    <source>
        <dbReference type="SAM" id="MobiDB-lite"/>
    </source>
</evidence>
<feature type="compositionally biased region" description="Basic and acidic residues" evidence="1">
    <location>
        <begin position="1"/>
        <end position="15"/>
    </location>
</feature>
<evidence type="ECO:0000313" key="2">
    <source>
        <dbReference type="EMBL" id="GBN32154.1"/>
    </source>
</evidence>
<sequence length="34" mass="3973">HDEDNSSPHDEDNSSLHDCANTNRTILFGYRKRK</sequence>
<organism evidence="2 3">
    <name type="scientific">Araneus ventricosus</name>
    <name type="common">Orbweaver spider</name>
    <name type="synonym">Epeira ventricosa</name>
    <dbReference type="NCBI Taxonomy" id="182803"/>
    <lineage>
        <taxon>Eukaryota</taxon>
        <taxon>Metazoa</taxon>
        <taxon>Ecdysozoa</taxon>
        <taxon>Arthropoda</taxon>
        <taxon>Chelicerata</taxon>
        <taxon>Arachnida</taxon>
        <taxon>Araneae</taxon>
        <taxon>Araneomorphae</taxon>
        <taxon>Entelegynae</taxon>
        <taxon>Araneoidea</taxon>
        <taxon>Araneidae</taxon>
        <taxon>Araneus</taxon>
    </lineage>
</organism>